<keyword evidence="5 9" id="KW-0560">Oxidoreductase</keyword>
<keyword evidence="12" id="KW-1185">Reference proteome</keyword>
<dbReference type="GO" id="GO:0043386">
    <property type="term" value="P:mycotoxin biosynthetic process"/>
    <property type="evidence" value="ECO:0007669"/>
    <property type="project" value="UniProtKB-ARBA"/>
</dbReference>
<dbReference type="GO" id="GO:0020037">
    <property type="term" value="F:heme binding"/>
    <property type="evidence" value="ECO:0007669"/>
    <property type="project" value="InterPro"/>
</dbReference>
<evidence type="ECO:0000256" key="10">
    <source>
        <dbReference type="SAM" id="Phobius"/>
    </source>
</evidence>
<keyword evidence="3 8" id="KW-0349">Heme</keyword>
<name>A0AAD6IBK0_PENCN</name>
<dbReference type="Gene3D" id="1.10.630.10">
    <property type="entry name" value="Cytochrome P450"/>
    <property type="match status" value="1"/>
</dbReference>
<accession>A0AAD6IBK0</accession>
<evidence type="ECO:0000256" key="8">
    <source>
        <dbReference type="PIRSR" id="PIRSR602401-1"/>
    </source>
</evidence>
<evidence type="ECO:0000256" key="4">
    <source>
        <dbReference type="ARBA" id="ARBA00022723"/>
    </source>
</evidence>
<dbReference type="PANTHER" id="PTHR24287">
    <property type="entry name" value="P450, PUTATIVE (EUROFUNG)-RELATED"/>
    <property type="match status" value="1"/>
</dbReference>
<dbReference type="GO" id="GO:0004497">
    <property type="term" value="F:monooxygenase activity"/>
    <property type="evidence" value="ECO:0007669"/>
    <property type="project" value="UniProtKB-KW"/>
</dbReference>
<dbReference type="Proteomes" id="UP001219568">
    <property type="component" value="Unassembled WGS sequence"/>
</dbReference>
<dbReference type="CDD" id="cd11063">
    <property type="entry name" value="CYP52"/>
    <property type="match status" value="1"/>
</dbReference>
<gene>
    <name evidence="11" type="ORF">N7460_006870</name>
</gene>
<protein>
    <submittedName>
        <fullName evidence="11">Cytochrome P450 E-class CYP52</fullName>
    </submittedName>
</protein>
<dbReference type="PANTHER" id="PTHR24287:SF1">
    <property type="entry name" value="P450, PUTATIVE (EUROFUNG)-RELATED"/>
    <property type="match status" value="1"/>
</dbReference>
<evidence type="ECO:0000313" key="11">
    <source>
        <dbReference type="EMBL" id="KAJ6041480.1"/>
    </source>
</evidence>
<dbReference type="InterPro" id="IPR002401">
    <property type="entry name" value="Cyt_P450_E_grp-I"/>
</dbReference>
<comment type="similarity">
    <text evidence="2 9">Belongs to the cytochrome P450 family.</text>
</comment>
<evidence type="ECO:0000313" key="12">
    <source>
        <dbReference type="Proteomes" id="UP001219568"/>
    </source>
</evidence>
<keyword evidence="10" id="KW-1133">Transmembrane helix</keyword>
<organism evidence="11 12">
    <name type="scientific">Penicillium canescens</name>
    <dbReference type="NCBI Taxonomy" id="5083"/>
    <lineage>
        <taxon>Eukaryota</taxon>
        <taxon>Fungi</taxon>
        <taxon>Dikarya</taxon>
        <taxon>Ascomycota</taxon>
        <taxon>Pezizomycotina</taxon>
        <taxon>Eurotiomycetes</taxon>
        <taxon>Eurotiomycetidae</taxon>
        <taxon>Eurotiales</taxon>
        <taxon>Aspergillaceae</taxon>
        <taxon>Penicillium</taxon>
    </lineage>
</organism>
<dbReference type="InterPro" id="IPR001128">
    <property type="entry name" value="Cyt_P450"/>
</dbReference>
<dbReference type="GO" id="GO:0005506">
    <property type="term" value="F:iron ion binding"/>
    <property type="evidence" value="ECO:0007669"/>
    <property type="project" value="InterPro"/>
</dbReference>
<dbReference type="InterPro" id="IPR017972">
    <property type="entry name" value="Cyt_P450_CS"/>
</dbReference>
<comment type="caution">
    <text evidence="11">The sequence shown here is derived from an EMBL/GenBank/DDBJ whole genome shotgun (WGS) entry which is preliminary data.</text>
</comment>
<dbReference type="InterPro" id="IPR036396">
    <property type="entry name" value="Cyt_P450_sf"/>
</dbReference>
<reference evidence="11" key="2">
    <citation type="submission" date="2023-01" db="EMBL/GenBank/DDBJ databases">
        <authorList>
            <person name="Petersen C."/>
        </authorList>
    </citation>
    <scope>NUCLEOTIDE SEQUENCE</scope>
    <source>
        <strain evidence="11">IBT 15450</strain>
    </source>
</reference>
<evidence type="ECO:0000256" key="2">
    <source>
        <dbReference type="ARBA" id="ARBA00010617"/>
    </source>
</evidence>
<keyword evidence="6 8" id="KW-0408">Iron</keyword>
<evidence type="ECO:0000256" key="6">
    <source>
        <dbReference type="ARBA" id="ARBA00023004"/>
    </source>
</evidence>
<keyword evidence="10" id="KW-0472">Membrane</keyword>
<keyword evidence="4 8" id="KW-0479">Metal-binding</keyword>
<evidence type="ECO:0000256" key="1">
    <source>
        <dbReference type="ARBA" id="ARBA00001971"/>
    </source>
</evidence>
<evidence type="ECO:0000256" key="9">
    <source>
        <dbReference type="RuleBase" id="RU000461"/>
    </source>
</evidence>
<keyword evidence="10" id="KW-0812">Transmembrane</keyword>
<dbReference type="Pfam" id="PF00067">
    <property type="entry name" value="p450"/>
    <property type="match status" value="1"/>
</dbReference>
<feature type="binding site" description="axial binding residue" evidence="8">
    <location>
        <position position="466"/>
    </location>
    <ligand>
        <name>heme</name>
        <dbReference type="ChEBI" id="CHEBI:30413"/>
    </ligand>
    <ligandPart>
        <name>Fe</name>
        <dbReference type="ChEBI" id="CHEBI:18248"/>
    </ligandPart>
</feature>
<keyword evidence="7 9" id="KW-0503">Monooxygenase</keyword>
<dbReference type="PROSITE" id="PS00086">
    <property type="entry name" value="CYTOCHROME_P450"/>
    <property type="match status" value="1"/>
</dbReference>
<reference evidence="11" key="1">
    <citation type="journal article" date="2023" name="IMA Fungus">
        <title>Comparative genomic study of the Penicillium genus elucidates a diverse pangenome and 15 lateral gene transfer events.</title>
        <authorList>
            <person name="Petersen C."/>
            <person name="Sorensen T."/>
            <person name="Nielsen M.R."/>
            <person name="Sondergaard T.E."/>
            <person name="Sorensen J.L."/>
            <person name="Fitzpatrick D.A."/>
            <person name="Frisvad J.C."/>
            <person name="Nielsen K.L."/>
        </authorList>
    </citation>
    <scope>NUCLEOTIDE SEQUENCE</scope>
    <source>
        <strain evidence="11">IBT 15450</strain>
    </source>
</reference>
<dbReference type="SUPFAM" id="SSF48264">
    <property type="entry name" value="Cytochrome P450"/>
    <property type="match status" value="1"/>
</dbReference>
<dbReference type="EMBL" id="JAQJZL010000005">
    <property type="protein sequence ID" value="KAJ6041480.1"/>
    <property type="molecule type" value="Genomic_DNA"/>
</dbReference>
<proteinExistence type="inferred from homology"/>
<evidence type="ECO:0000256" key="7">
    <source>
        <dbReference type="ARBA" id="ARBA00023033"/>
    </source>
</evidence>
<dbReference type="PRINTS" id="PR00463">
    <property type="entry name" value="EP450I"/>
</dbReference>
<dbReference type="GO" id="GO:0016705">
    <property type="term" value="F:oxidoreductase activity, acting on paired donors, with incorporation or reduction of molecular oxygen"/>
    <property type="evidence" value="ECO:0007669"/>
    <property type="project" value="InterPro"/>
</dbReference>
<comment type="cofactor">
    <cofactor evidence="1 8">
        <name>heme</name>
        <dbReference type="ChEBI" id="CHEBI:30413"/>
    </cofactor>
</comment>
<evidence type="ECO:0000256" key="5">
    <source>
        <dbReference type="ARBA" id="ARBA00023002"/>
    </source>
</evidence>
<sequence length="524" mass="59974">MQSWLVPALVALAIAGRLLFFVYSTWRHAQKARRLDCKAVPLYPSKDPFGISTLLKTREAARKKRLPALAEDRIDSLSSQLGRYVSTFRMGWGKLFTADPENVQAMLVAQFKDFGLGDMRRNVADPVVGHGIFTTDGEDWKHSRSLLRPQFKRDQISNLDREERHVQNALHAISILSDGGSSAVDIQAIFFRLTLDSATEFLFGKSCDSQIAATQREAGQACDDTFLYAFDRCMWYLAERLRFDRLYWVIYNQEFKKCIDILHAFVDKYALSALRQVQQEEEKAQGAEKVPSQYFFLKALARTTKDPVRLRDESLNVLLAGRDTTASLLSWTILLLARHQNVFEKLRSDILKQFGTYDQPCNLDFESLKSCQYLQHFLKETLRLYPIVPFNRRCATKDTTLPRGGGVDGTSPIYIRKGHTVMYSTYVLHRRKDIWGDDAEIFDPDRWDGGNASLGYIPFNAGRRRCIGQKFALMRSSYVLVRLLQRFDQIEDVHPEREIRFGVSLTSCPADPVTVSLHPAEVKV</sequence>
<dbReference type="PRINTS" id="PR00385">
    <property type="entry name" value="P450"/>
</dbReference>
<dbReference type="InterPro" id="IPR047146">
    <property type="entry name" value="Cyt_P450_E_CYP52_fungi"/>
</dbReference>
<dbReference type="AlphaFoldDB" id="A0AAD6IBK0"/>
<evidence type="ECO:0000256" key="3">
    <source>
        <dbReference type="ARBA" id="ARBA00022617"/>
    </source>
</evidence>
<feature type="transmembrane region" description="Helical" evidence="10">
    <location>
        <begin position="6"/>
        <end position="26"/>
    </location>
</feature>